<proteinExistence type="inferred from homology"/>
<evidence type="ECO:0000256" key="1">
    <source>
        <dbReference type="ARBA" id="ARBA00004606"/>
    </source>
</evidence>
<keyword evidence="11 12" id="KW-0472">Membrane</keyword>
<comment type="pathway">
    <text evidence="2">Protein modification; protein glycosylation.</text>
</comment>
<dbReference type="AlphaFoldDB" id="A0A8S3UKK0"/>
<dbReference type="SUPFAM" id="SSF53448">
    <property type="entry name" value="Nucleotide-diphospho-sugar transferases"/>
    <property type="match status" value="1"/>
</dbReference>
<evidence type="ECO:0000256" key="10">
    <source>
        <dbReference type="ARBA" id="ARBA00022989"/>
    </source>
</evidence>
<feature type="domain" description="Fringe-like glycosyltransferase" evidence="13">
    <location>
        <begin position="70"/>
        <end position="236"/>
    </location>
</feature>
<evidence type="ECO:0000256" key="12">
    <source>
        <dbReference type="SAM" id="Phobius"/>
    </source>
</evidence>
<keyword evidence="6 14" id="KW-0808">Transferase</keyword>
<keyword evidence="8" id="KW-0547">Nucleotide-binding</keyword>
<name>A0A8S3UKK0_MYTED</name>
<accession>A0A8S3UKK0</accession>
<comment type="subcellular location">
    <subcellularLocation>
        <location evidence="1">Membrane</location>
        <topology evidence="1">Single-pass type II membrane protein</topology>
    </subcellularLocation>
</comment>
<evidence type="ECO:0000256" key="9">
    <source>
        <dbReference type="ARBA" id="ARBA00022968"/>
    </source>
</evidence>
<keyword evidence="5 14" id="KW-0328">Glycosyltransferase</keyword>
<dbReference type="EMBL" id="CAJPWZ010002684">
    <property type="protein sequence ID" value="CAG2242809.1"/>
    <property type="molecule type" value="Genomic_DNA"/>
</dbReference>
<sequence length="320" mass="36819">MEKFSAFRRRRRLVVIFLITFFVFLLTVLQIGPYINVIRSDTHSSKIQQDVNFRRPIARNKSPQLTLPTSIMCLVLTTHNTLLSKAKAVNDTWGKRCNKTIFFTNRPSTLPNVVHLDSAQDGRTHLTDKVVRAFEYVHKHFTDYDWFLKADDDTYVILENLRHFLSYFKSNDPVYLGQNYKLYTKQGYNSGGAGYVLSKEALNKLIFGIKYKNCAKDGNDEDVDIGKCLDSQGVPVYDTTDKFSRETFHGGTMEDHMVGPLSDLLKNYPSTPARTGRDCCSTNTITFHYVSPKIMYILDIFLYHFTVYGRNYNIGQNAFA</sequence>
<dbReference type="Pfam" id="PF02434">
    <property type="entry name" value="Fringe"/>
    <property type="match status" value="1"/>
</dbReference>
<evidence type="ECO:0000259" key="13">
    <source>
        <dbReference type="Pfam" id="PF02434"/>
    </source>
</evidence>
<evidence type="ECO:0000256" key="5">
    <source>
        <dbReference type="ARBA" id="ARBA00022676"/>
    </source>
</evidence>
<evidence type="ECO:0000256" key="6">
    <source>
        <dbReference type="ARBA" id="ARBA00022679"/>
    </source>
</evidence>
<comment type="caution">
    <text evidence="14">The sequence shown here is derived from an EMBL/GenBank/DDBJ whole genome shotgun (WGS) entry which is preliminary data.</text>
</comment>
<evidence type="ECO:0000256" key="7">
    <source>
        <dbReference type="ARBA" id="ARBA00022692"/>
    </source>
</evidence>
<evidence type="ECO:0000313" key="14">
    <source>
        <dbReference type="EMBL" id="CAG2242809.1"/>
    </source>
</evidence>
<keyword evidence="7 12" id="KW-0812">Transmembrane</keyword>
<evidence type="ECO:0000256" key="8">
    <source>
        <dbReference type="ARBA" id="ARBA00022741"/>
    </source>
</evidence>
<dbReference type="GO" id="GO:0000166">
    <property type="term" value="F:nucleotide binding"/>
    <property type="evidence" value="ECO:0007669"/>
    <property type="project" value="UniProtKB-KW"/>
</dbReference>
<evidence type="ECO:0000313" key="15">
    <source>
        <dbReference type="Proteomes" id="UP000683360"/>
    </source>
</evidence>
<dbReference type="Gene3D" id="3.90.550.50">
    <property type="match status" value="1"/>
</dbReference>
<dbReference type="PANTHER" id="PTHR23033">
    <property type="entry name" value="BETA1,3-GALACTOSYLTRANSFERASE"/>
    <property type="match status" value="1"/>
</dbReference>
<evidence type="ECO:0000256" key="2">
    <source>
        <dbReference type="ARBA" id="ARBA00004922"/>
    </source>
</evidence>
<keyword evidence="10 12" id="KW-1133">Transmembrane helix</keyword>
<dbReference type="GO" id="GO:0016263">
    <property type="term" value="F:glycoprotein-N-acetylgalactosamine 3-beta-galactosyltransferase activity"/>
    <property type="evidence" value="ECO:0007669"/>
    <property type="project" value="UniProtKB-EC"/>
</dbReference>
<gene>
    <name evidence="14" type="ORF">MEDL_54940</name>
</gene>
<evidence type="ECO:0000256" key="4">
    <source>
        <dbReference type="ARBA" id="ARBA00012557"/>
    </source>
</evidence>
<evidence type="ECO:0000256" key="3">
    <source>
        <dbReference type="ARBA" id="ARBA00006462"/>
    </source>
</evidence>
<dbReference type="OrthoDB" id="414175at2759"/>
<keyword evidence="15" id="KW-1185">Reference proteome</keyword>
<dbReference type="PANTHER" id="PTHR23033:SF14">
    <property type="entry name" value="GLYCOPROTEIN-N-ACETYLGALACTOSAMINE 3-BETA-GALACTOSYLTRANSFERASE 1-RELATED"/>
    <property type="match status" value="1"/>
</dbReference>
<dbReference type="InterPro" id="IPR029044">
    <property type="entry name" value="Nucleotide-diphossugar_trans"/>
</dbReference>
<keyword evidence="9" id="KW-0735">Signal-anchor</keyword>
<comment type="similarity">
    <text evidence="3">Belongs to the glycosyltransferase 31 family. Beta3-Gal-T subfamily.</text>
</comment>
<feature type="transmembrane region" description="Helical" evidence="12">
    <location>
        <begin position="12"/>
        <end position="35"/>
    </location>
</feature>
<dbReference type="EC" id="2.4.1.122" evidence="4"/>
<dbReference type="Proteomes" id="UP000683360">
    <property type="component" value="Unassembled WGS sequence"/>
</dbReference>
<evidence type="ECO:0000256" key="11">
    <source>
        <dbReference type="ARBA" id="ARBA00023136"/>
    </source>
</evidence>
<dbReference type="InterPro" id="IPR003378">
    <property type="entry name" value="Fringe-like_glycosylTrfase"/>
</dbReference>
<reference evidence="14" key="1">
    <citation type="submission" date="2021-03" db="EMBL/GenBank/DDBJ databases">
        <authorList>
            <person name="Bekaert M."/>
        </authorList>
    </citation>
    <scope>NUCLEOTIDE SEQUENCE</scope>
</reference>
<dbReference type="GO" id="GO:0016020">
    <property type="term" value="C:membrane"/>
    <property type="evidence" value="ECO:0007669"/>
    <property type="project" value="UniProtKB-SubCell"/>
</dbReference>
<protein>
    <recommendedName>
        <fullName evidence="4">N-acetylgalactosaminide beta-1,3-galactosyltransferase</fullName>
        <ecNumber evidence="4">2.4.1.122</ecNumber>
    </recommendedName>
</protein>
<organism evidence="14 15">
    <name type="scientific">Mytilus edulis</name>
    <name type="common">Blue mussel</name>
    <dbReference type="NCBI Taxonomy" id="6550"/>
    <lineage>
        <taxon>Eukaryota</taxon>
        <taxon>Metazoa</taxon>
        <taxon>Spiralia</taxon>
        <taxon>Lophotrochozoa</taxon>
        <taxon>Mollusca</taxon>
        <taxon>Bivalvia</taxon>
        <taxon>Autobranchia</taxon>
        <taxon>Pteriomorphia</taxon>
        <taxon>Mytilida</taxon>
        <taxon>Mytiloidea</taxon>
        <taxon>Mytilidae</taxon>
        <taxon>Mytilinae</taxon>
        <taxon>Mytilus</taxon>
    </lineage>
</organism>
<dbReference type="InterPro" id="IPR026050">
    <property type="entry name" value="C1GALT1/C1GALT1_chp1"/>
</dbReference>